<dbReference type="OrthoDB" id="2941894at2759"/>
<dbReference type="Proteomes" id="UP000807025">
    <property type="component" value="Unassembled WGS sequence"/>
</dbReference>
<feature type="region of interest" description="Disordered" evidence="1">
    <location>
        <begin position="1"/>
        <end position="31"/>
    </location>
</feature>
<evidence type="ECO:0000256" key="1">
    <source>
        <dbReference type="SAM" id="MobiDB-lite"/>
    </source>
</evidence>
<keyword evidence="3" id="KW-1185">Reference proteome</keyword>
<sequence length="154" mass="17644">MPGSAAPNGDTGPSWTTHAKVKTRATEEELEDGEYEEALTLDLRHPAVAVLTIKVCNWKEDDYLDLSKDNYMVWQHRMKMELGMSVPHVEEYPKETIEAPDPLLQLCAVHNLQQNGYSIASCMKFRCSEIEQELIKDLMTVSEVWAFLKKHHIK</sequence>
<comment type="caution">
    <text evidence="2">The sequence shown here is derived from an EMBL/GenBank/DDBJ whole genome shotgun (WGS) entry which is preliminary data.</text>
</comment>
<name>A0A9P6A506_PLEER</name>
<dbReference type="AlphaFoldDB" id="A0A9P6A506"/>
<protein>
    <submittedName>
        <fullName evidence="2">Uncharacterized protein</fullName>
    </submittedName>
</protein>
<dbReference type="EMBL" id="MU154528">
    <property type="protein sequence ID" value="KAF9500225.1"/>
    <property type="molecule type" value="Genomic_DNA"/>
</dbReference>
<accession>A0A9P6A506</accession>
<evidence type="ECO:0000313" key="2">
    <source>
        <dbReference type="EMBL" id="KAF9500225.1"/>
    </source>
</evidence>
<organism evidence="2 3">
    <name type="scientific">Pleurotus eryngii</name>
    <name type="common">Boletus of the steppes</name>
    <dbReference type="NCBI Taxonomy" id="5323"/>
    <lineage>
        <taxon>Eukaryota</taxon>
        <taxon>Fungi</taxon>
        <taxon>Dikarya</taxon>
        <taxon>Basidiomycota</taxon>
        <taxon>Agaricomycotina</taxon>
        <taxon>Agaricomycetes</taxon>
        <taxon>Agaricomycetidae</taxon>
        <taxon>Agaricales</taxon>
        <taxon>Pleurotineae</taxon>
        <taxon>Pleurotaceae</taxon>
        <taxon>Pleurotus</taxon>
    </lineage>
</organism>
<evidence type="ECO:0000313" key="3">
    <source>
        <dbReference type="Proteomes" id="UP000807025"/>
    </source>
</evidence>
<proteinExistence type="predicted"/>
<reference evidence="2" key="1">
    <citation type="submission" date="2020-11" db="EMBL/GenBank/DDBJ databases">
        <authorList>
            <consortium name="DOE Joint Genome Institute"/>
            <person name="Ahrendt S."/>
            <person name="Riley R."/>
            <person name="Andreopoulos W."/>
            <person name="Labutti K."/>
            <person name="Pangilinan J."/>
            <person name="Ruiz-Duenas F.J."/>
            <person name="Barrasa J.M."/>
            <person name="Sanchez-Garcia M."/>
            <person name="Camarero S."/>
            <person name="Miyauchi S."/>
            <person name="Serrano A."/>
            <person name="Linde D."/>
            <person name="Babiker R."/>
            <person name="Drula E."/>
            <person name="Ayuso-Fernandez I."/>
            <person name="Pacheco R."/>
            <person name="Padilla G."/>
            <person name="Ferreira P."/>
            <person name="Barriuso J."/>
            <person name="Kellner H."/>
            <person name="Castanera R."/>
            <person name="Alfaro M."/>
            <person name="Ramirez L."/>
            <person name="Pisabarro A.G."/>
            <person name="Kuo A."/>
            <person name="Tritt A."/>
            <person name="Lipzen A."/>
            <person name="He G."/>
            <person name="Yan M."/>
            <person name="Ng V."/>
            <person name="Cullen D."/>
            <person name="Martin F."/>
            <person name="Rosso M.-N."/>
            <person name="Henrissat B."/>
            <person name="Hibbett D."/>
            <person name="Martinez A.T."/>
            <person name="Grigoriev I.V."/>
        </authorList>
    </citation>
    <scope>NUCLEOTIDE SEQUENCE</scope>
    <source>
        <strain evidence="2">ATCC 90797</strain>
    </source>
</reference>
<gene>
    <name evidence="2" type="ORF">BDN71DRAFT_1502312</name>
</gene>